<protein>
    <submittedName>
        <fullName evidence="2">Uncharacterized protein</fullName>
    </submittedName>
</protein>
<dbReference type="eggNOG" id="KOG1043">
    <property type="taxonomic scope" value="Eukaryota"/>
</dbReference>
<dbReference type="EMBL" id="KB870809">
    <property type="protein sequence ID" value="EOA24378.1"/>
    <property type="molecule type" value="Genomic_DNA"/>
</dbReference>
<organism evidence="2 3">
    <name type="scientific">Capsella rubella</name>
    <dbReference type="NCBI Taxonomy" id="81985"/>
    <lineage>
        <taxon>Eukaryota</taxon>
        <taxon>Viridiplantae</taxon>
        <taxon>Streptophyta</taxon>
        <taxon>Embryophyta</taxon>
        <taxon>Tracheophyta</taxon>
        <taxon>Spermatophyta</taxon>
        <taxon>Magnoliopsida</taxon>
        <taxon>eudicotyledons</taxon>
        <taxon>Gunneridae</taxon>
        <taxon>Pentapetalae</taxon>
        <taxon>rosids</taxon>
        <taxon>malvids</taxon>
        <taxon>Brassicales</taxon>
        <taxon>Brassicaceae</taxon>
        <taxon>Camelineae</taxon>
        <taxon>Capsella</taxon>
    </lineage>
</organism>
<dbReference type="OrthoDB" id="10455187at2759"/>
<dbReference type="KEGG" id="crb:17886511"/>
<dbReference type="Proteomes" id="UP000029121">
    <property type="component" value="Unassembled WGS sequence"/>
</dbReference>
<sequence>MERVSWQLKPPPTVGWYRLRRYTLPSDAYSLYWLYYEWTKGKKTTGNTASVSIPQTQNKGPPNPGGGGPFGASTSAYMSLKASYGASTSGSCNKTVMSDKGTEAQLRGFMPLSLNHSVPSSLLILSRALIASGRINAVDAVRATLSSIAWDTVGITSLPSEDSVSELRRKLWYLGTQDESIMGDEEDLARINKSVISGEEDKLLQEMTTLTASKAQEHARTRILDQQDDLCKLSCALALLASTSSERREQGELLRLLRKEVEFYYTMVEKAAEADEVSYALMEKVDGLLQNFEKELFGVDVNIGKGCQHLDRYLFSNILFGGLKLEFLKL</sequence>
<evidence type="ECO:0000256" key="1">
    <source>
        <dbReference type="SAM" id="MobiDB-lite"/>
    </source>
</evidence>
<evidence type="ECO:0000313" key="3">
    <source>
        <dbReference type="Proteomes" id="UP000029121"/>
    </source>
</evidence>
<dbReference type="PANTHER" id="PTHR14009">
    <property type="entry name" value="LEUCINE ZIPPER-EF-HAND CONTAINING TRANSMEMBRANE PROTEIN"/>
    <property type="match status" value="1"/>
</dbReference>
<dbReference type="PANTHER" id="PTHR14009:SF31">
    <property type="entry name" value="MITOCHONDRIAL PROTON_CALCIUM EXCHANGER PROTEIN"/>
    <property type="match status" value="1"/>
</dbReference>
<accession>R0HKI6</accession>
<keyword evidence="3" id="KW-1185">Reference proteome</keyword>
<dbReference type="InterPro" id="IPR044202">
    <property type="entry name" value="LETM1/MDM38-like"/>
</dbReference>
<proteinExistence type="predicted"/>
<feature type="region of interest" description="Disordered" evidence="1">
    <location>
        <begin position="49"/>
        <end position="71"/>
    </location>
</feature>
<dbReference type="GO" id="GO:0005743">
    <property type="term" value="C:mitochondrial inner membrane"/>
    <property type="evidence" value="ECO:0007669"/>
    <property type="project" value="InterPro"/>
</dbReference>
<dbReference type="AlphaFoldDB" id="R0HKI6"/>
<dbReference type="STRING" id="81985.R0HKI6"/>
<name>R0HKI6_9BRAS</name>
<evidence type="ECO:0000313" key="2">
    <source>
        <dbReference type="EMBL" id="EOA24378.1"/>
    </source>
</evidence>
<dbReference type="GO" id="GO:0030003">
    <property type="term" value="P:intracellular monoatomic cation homeostasis"/>
    <property type="evidence" value="ECO:0007669"/>
    <property type="project" value="TreeGrafter"/>
</dbReference>
<feature type="compositionally biased region" description="Polar residues" evidence="1">
    <location>
        <begin position="49"/>
        <end position="59"/>
    </location>
</feature>
<gene>
    <name evidence="2" type="ORF">CARUB_v10017614mg</name>
</gene>
<reference evidence="3" key="1">
    <citation type="journal article" date="2013" name="Nat. Genet.">
        <title>The Capsella rubella genome and the genomic consequences of rapid mating system evolution.</title>
        <authorList>
            <person name="Slotte T."/>
            <person name="Hazzouri K.M."/>
            <person name="Agren J.A."/>
            <person name="Koenig D."/>
            <person name="Maumus F."/>
            <person name="Guo Y.L."/>
            <person name="Steige K."/>
            <person name="Platts A.E."/>
            <person name="Escobar J.S."/>
            <person name="Newman L.K."/>
            <person name="Wang W."/>
            <person name="Mandakova T."/>
            <person name="Vello E."/>
            <person name="Smith L.M."/>
            <person name="Henz S.R."/>
            <person name="Steffen J."/>
            <person name="Takuno S."/>
            <person name="Brandvain Y."/>
            <person name="Coop G."/>
            <person name="Andolfatto P."/>
            <person name="Hu T.T."/>
            <person name="Blanchette M."/>
            <person name="Clark R.M."/>
            <person name="Quesneville H."/>
            <person name="Nordborg M."/>
            <person name="Gaut B.S."/>
            <person name="Lysak M.A."/>
            <person name="Jenkins J."/>
            <person name="Grimwood J."/>
            <person name="Chapman J."/>
            <person name="Prochnik S."/>
            <person name="Shu S."/>
            <person name="Rokhsar D."/>
            <person name="Schmutz J."/>
            <person name="Weigel D."/>
            <person name="Wright S.I."/>
        </authorList>
    </citation>
    <scope>NUCLEOTIDE SEQUENCE [LARGE SCALE GENOMIC DNA]</scope>
    <source>
        <strain evidence="3">cv. Monte Gargano</strain>
    </source>
</reference>